<keyword evidence="3" id="KW-1185">Reference proteome</keyword>
<dbReference type="SMART" id="SM00028">
    <property type="entry name" value="TPR"/>
    <property type="match status" value="7"/>
</dbReference>
<dbReference type="Pfam" id="PF13432">
    <property type="entry name" value="TPR_16"/>
    <property type="match status" value="3"/>
</dbReference>
<evidence type="ECO:0000313" key="3">
    <source>
        <dbReference type="Proteomes" id="UP001379235"/>
    </source>
</evidence>
<accession>A0ABU8S5F7</accession>
<sequence length="587" mass="61414">MAEIWRRDWWKITAGALALAVSASPGLSNTAGRDAAFVKARAALARGDGVAAEIALKDAQAQGADKRTIAAGMGEAFLVEGKLDKAREWLGAGQFADADQTRGLRMLSRLESQQGNTAAALAALEKAIAANAKDADALVDLAQLRYRTGNQFAALDALQSALKMRPDNLRALDFQGLIVRDQFGPEAAIIWFERGLMKSPNDGVLLGDYAATLGELGRYREMLVVTRRMLELGVGEPRAHYLQAVLAGRAGNLSLARSCLNRAGAAADDMPSAALLSGIIHLQDGNPKLAVDAFQRITGQQPQNEVAHLLLARALYEAGDQKGVIERYSAWASSPSAPPYLLTLVARAYEDTGNRALAAPLLDRAAAVQQAGLRPVFAFAATGSAPADAAAAQVRAALAGGRANEAVAIAERLRGDWRGMGSAHLLAGDAYFAAGRFDLAASAFAEAARVRGDDNLAVRLVLANAGQGRLAPGAQVAANFLATHPQSPVGARLAADYAASVGDWGRARMLLENLAVGSGDRDMRLLSDLSFAQLRLGDTKAAVQSARRALDIQPASPVAAQALAMALKAGKQDEALAAALSARAARP</sequence>
<dbReference type="PANTHER" id="PTHR12558:SF13">
    <property type="entry name" value="CELL DIVISION CYCLE PROTEIN 27 HOMOLOG"/>
    <property type="match status" value="1"/>
</dbReference>
<organism evidence="2 3">
    <name type="scientific">Novosphingobium aquae</name>
    <dbReference type="NCBI Taxonomy" id="3133435"/>
    <lineage>
        <taxon>Bacteria</taxon>
        <taxon>Pseudomonadati</taxon>
        <taxon>Pseudomonadota</taxon>
        <taxon>Alphaproteobacteria</taxon>
        <taxon>Sphingomonadales</taxon>
        <taxon>Sphingomonadaceae</taxon>
        <taxon>Novosphingobium</taxon>
    </lineage>
</organism>
<dbReference type="Gene3D" id="1.25.40.10">
    <property type="entry name" value="Tetratricopeptide repeat domain"/>
    <property type="match status" value="3"/>
</dbReference>
<dbReference type="Gene3D" id="1.25.40.1040">
    <property type="match status" value="1"/>
</dbReference>
<dbReference type="SUPFAM" id="SSF48452">
    <property type="entry name" value="TPR-like"/>
    <property type="match status" value="3"/>
</dbReference>
<dbReference type="PANTHER" id="PTHR12558">
    <property type="entry name" value="CELL DIVISION CYCLE 16,23,27"/>
    <property type="match status" value="1"/>
</dbReference>
<comment type="caution">
    <text evidence="2">The sequence shown here is derived from an EMBL/GenBank/DDBJ whole genome shotgun (WGS) entry which is preliminary data.</text>
</comment>
<dbReference type="PROSITE" id="PS50005">
    <property type="entry name" value="TPR"/>
    <property type="match status" value="1"/>
</dbReference>
<dbReference type="RefSeq" id="WP_339965030.1">
    <property type="nucleotide sequence ID" value="NZ_JBBHJY010000001.1"/>
</dbReference>
<evidence type="ECO:0000256" key="1">
    <source>
        <dbReference type="PROSITE-ProRule" id="PRU00339"/>
    </source>
</evidence>
<dbReference type="InterPro" id="IPR011990">
    <property type="entry name" value="TPR-like_helical_dom_sf"/>
</dbReference>
<gene>
    <name evidence="2" type="ORF">WG900_04600</name>
</gene>
<reference evidence="2 3" key="1">
    <citation type="submission" date="2024-03" db="EMBL/GenBank/DDBJ databases">
        <authorList>
            <person name="Jo J.-H."/>
        </authorList>
    </citation>
    <scope>NUCLEOTIDE SEQUENCE [LARGE SCALE GENOMIC DNA]</scope>
    <source>
        <strain evidence="2 3">AS3R-12</strain>
    </source>
</reference>
<protein>
    <submittedName>
        <fullName evidence="2">Tetratricopeptide repeat protein</fullName>
    </submittedName>
</protein>
<proteinExistence type="predicted"/>
<dbReference type="EMBL" id="JBBHJY010000001">
    <property type="protein sequence ID" value="MEJ6009196.1"/>
    <property type="molecule type" value="Genomic_DNA"/>
</dbReference>
<name>A0ABU8S5F7_9SPHN</name>
<feature type="repeat" description="TPR" evidence="1">
    <location>
        <begin position="135"/>
        <end position="168"/>
    </location>
</feature>
<keyword evidence="1" id="KW-0802">TPR repeat</keyword>
<dbReference type="InterPro" id="IPR019734">
    <property type="entry name" value="TPR_rpt"/>
</dbReference>
<dbReference type="Proteomes" id="UP001379235">
    <property type="component" value="Unassembled WGS sequence"/>
</dbReference>
<evidence type="ECO:0000313" key="2">
    <source>
        <dbReference type="EMBL" id="MEJ6009196.1"/>
    </source>
</evidence>